<dbReference type="OrthoDB" id="6862397at2"/>
<dbReference type="RefSeq" id="WP_066535684.1">
    <property type="nucleotide sequence ID" value="NZ_DALZQJ010000017.1"/>
</dbReference>
<dbReference type="EMBL" id="PDEA01000001">
    <property type="protein sequence ID" value="PEH88873.1"/>
    <property type="molecule type" value="Genomic_DNA"/>
</dbReference>
<reference evidence="2" key="1">
    <citation type="submission" date="2017-09" db="EMBL/GenBank/DDBJ databases">
        <title>FDA dAtabase for Regulatory Grade micrObial Sequences (FDA-ARGOS): Supporting development and validation of Infectious Disease Dx tests.</title>
        <authorList>
            <person name="Minogue T."/>
            <person name="Wolcott M."/>
            <person name="Wasieloski L."/>
            <person name="Aguilar W."/>
            <person name="Moore D."/>
            <person name="Tallon L."/>
            <person name="Sadzewicz L."/>
            <person name="Ott S."/>
            <person name="Zhao X."/>
            <person name="Nagaraj S."/>
            <person name="Vavikolanu K."/>
            <person name="Aluvathingal J."/>
            <person name="Nadendla S."/>
            <person name="Sichtig H."/>
        </authorList>
    </citation>
    <scope>NUCLEOTIDE SEQUENCE [LARGE SCALE GENOMIC DNA]</scope>
    <source>
        <strain evidence="2">FDAARGOS_394</strain>
    </source>
</reference>
<sequence length="184" mass="20249">MPLSAPTVARTPQHIRRIHFNSFVREDGLWDIEGELLDTKAVDVPRVNSPGIRKAGDPIHHMWIRVTVNTQLVVQSIEAVMDAHPLGGCPAALEAMQKMVGSCMARGWRKSIETHLGTIAGCTHMRELLQSMATATFQSIVGAFTTAPDTPPRYLGQCKGWDFDGPGVAEHFPQFVHFQAKPKA</sequence>
<dbReference type="AlphaFoldDB" id="A0A2A7UUC6"/>
<dbReference type="GeneID" id="80800929"/>
<accession>A0A2A7UUC6</accession>
<dbReference type="InterPro" id="IPR021312">
    <property type="entry name" value="DUF2889"/>
</dbReference>
<dbReference type="Pfam" id="PF11136">
    <property type="entry name" value="DUF2889"/>
    <property type="match status" value="1"/>
</dbReference>
<protein>
    <submittedName>
        <fullName evidence="1">DUF2889 domain-containing protein</fullName>
    </submittedName>
</protein>
<evidence type="ECO:0000313" key="1">
    <source>
        <dbReference type="EMBL" id="PEH88873.1"/>
    </source>
</evidence>
<comment type="caution">
    <text evidence="1">The sequence shown here is derived from an EMBL/GenBank/DDBJ whole genome shotgun (WGS) entry which is preliminary data.</text>
</comment>
<evidence type="ECO:0000313" key="2">
    <source>
        <dbReference type="Proteomes" id="UP000220246"/>
    </source>
</evidence>
<dbReference type="STRING" id="1219032.GCA_001515545_01714"/>
<organism evidence="1 2">
    <name type="scientific">Comamonas terrigena</name>
    <dbReference type="NCBI Taxonomy" id="32013"/>
    <lineage>
        <taxon>Bacteria</taxon>
        <taxon>Pseudomonadati</taxon>
        <taxon>Pseudomonadota</taxon>
        <taxon>Betaproteobacteria</taxon>
        <taxon>Burkholderiales</taxon>
        <taxon>Comamonadaceae</taxon>
        <taxon>Comamonas</taxon>
    </lineage>
</organism>
<proteinExistence type="predicted"/>
<dbReference type="Proteomes" id="UP000220246">
    <property type="component" value="Unassembled WGS sequence"/>
</dbReference>
<keyword evidence="2" id="KW-1185">Reference proteome</keyword>
<gene>
    <name evidence="1" type="ORF">CRM82_09960</name>
</gene>
<name>A0A2A7UUC6_COMTR</name>